<dbReference type="Proteomes" id="UP000267536">
    <property type="component" value="Unassembled WGS sequence"/>
</dbReference>
<feature type="compositionally biased region" description="Pro residues" evidence="2">
    <location>
        <begin position="98"/>
        <end position="110"/>
    </location>
</feature>
<feature type="compositionally biased region" description="Low complexity" evidence="2">
    <location>
        <begin position="211"/>
        <end position="231"/>
    </location>
</feature>
<dbReference type="InterPro" id="IPR050922">
    <property type="entry name" value="LytR/CpsA/Psr_CW_biosynth"/>
</dbReference>
<feature type="compositionally biased region" description="Basic residues" evidence="2">
    <location>
        <begin position="259"/>
        <end position="268"/>
    </location>
</feature>
<gene>
    <name evidence="6" type="ORF">EF294_11955</name>
</gene>
<evidence type="ECO:0000259" key="4">
    <source>
        <dbReference type="Pfam" id="PF03816"/>
    </source>
</evidence>
<feature type="region of interest" description="Disordered" evidence="2">
    <location>
        <begin position="609"/>
        <end position="642"/>
    </location>
</feature>
<dbReference type="Gene3D" id="3.30.70.2390">
    <property type="match status" value="1"/>
</dbReference>
<sequence length="774" mass="81485">MSRSTPNKGAQPGDGDDPDARRTGDERGSRFAASGESPPADRLREPRSADRFVRGRNRLTVRQLMEQMNADEASAGASDDTPTQAISPARPRLRRPRSSPPASPAPPRANPPTASIPPASIPPASIPPVSIPPVSIPPTSVPPVSSPPATHYAPADVTQKLPPVADTPTGVDLSDQATARRASEESRAQGSHAAPVAPEEFAPGGDAEDLPTPGTDTAAAGTDTAAAAAATVHTRSAEATETAGPPLQRTPDLAAMARSRPRRVRARTRQQAVRRNATVTGRILVSVACVMALVGTGFVWGYLNSKNGNWRNIIAVNPDDTNIRNKNAQYGDENYLIVGTDTRNGQNGDVGAGTSADVEGARSDTVILVNIPADRSRVVAVSFPRDLQVDRPECRQWDNDKDSYGAALDAETQVKLNSVYALGGPQCLVRVITEMSGLNINHFIAMDFEGFEKVVNAVGGVEVCSTQPIYDYELGQILRKPGKQKLTGRRALNYVRARMVSTEGNGDYGRIKRQQLFMSSLLRSSLSSNVLTNPTKLNSIVNTFINYSVVDNVNTDSLLKLAESMQGIEAGRVTFITLPTSGTATDGSNNELPNTDAINRIFNAIIDDRPLPGEQAEKTRTSSSGRPSTTTPAAPTKVAATAQNPGNVSLRVLNGSGRSGIASEVSDQMSAQGFDVQGVADASENRTDTVIRYGIGSEDSAATVAEMFPGALIQLDRTVRDGVEVILGSTFDGSVGTAPAVGTTLSTSSLPPAANTSNLPNDLAITNAGDTTCS</sequence>
<evidence type="ECO:0000313" key="6">
    <source>
        <dbReference type="EMBL" id="RPA59945.1"/>
    </source>
</evidence>
<keyword evidence="3" id="KW-0812">Transmembrane</keyword>
<proteinExistence type="inferred from homology"/>
<dbReference type="PANTHER" id="PTHR33392">
    <property type="entry name" value="POLYISOPRENYL-TEICHOIC ACID--PEPTIDOGLYCAN TEICHOIC ACID TRANSFERASE TAGU"/>
    <property type="match status" value="1"/>
</dbReference>
<evidence type="ECO:0000313" key="7">
    <source>
        <dbReference type="Proteomes" id="UP000267536"/>
    </source>
</evidence>
<accession>A0A3N4GCN6</accession>
<feature type="compositionally biased region" description="Basic and acidic residues" evidence="2">
    <location>
        <begin position="18"/>
        <end position="29"/>
    </location>
</feature>
<evidence type="ECO:0000256" key="3">
    <source>
        <dbReference type="SAM" id="Phobius"/>
    </source>
</evidence>
<evidence type="ECO:0000256" key="2">
    <source>
        <dbReference type="SAM" id="MobiDB-lite"/>
    </source>
</evidence>
<dbReference type="Pfam" id="PF03816">
    <property type="entry name" value="LytR_cpsA_psr"/>
    <property type="match status" value="1"/>
</dbReference>
<dbReference type="Gene3D" id="3.40.630.190">
    <property type="entry name" value="LCP protein"/>
    <property type="match status" value="1"/>
</dbReference>
<feature type="compositionally biased region" description="Basic and acidic residues" evidence="2">
    <location>
        <begin position="39"/>
        <end position="53"/>
    </location>
</feature>
<dbReference type="Pfam" id="PF13399">
    <property type="entry name" value="LytR_C"/>
    <property type="match status" value="1"/>
</dbReference>
<name>A0A3N4GCN6_9ACTN</name>
<keyword evidence="7" id="KW-1185">Reference proteome</keyword>
<keyword evidence="3" id="KW-1133">Transmembrane helix</keyword>
<feature type="region of interest" description="Disordered" evidence="2">
    <location>
        <begin position="1"/>
        <end position="272"/>
    </location>
</feature>
<feature type="domain" description="Cell envelope-related transcriptional attenuator" evidence="4">
    <location>
        <begin position="362"/>
        <end position="524"/>
    </location>
</feature>
<dbReference type="PANTHER" id="PTHR33392:SF6">
    <property type="entry name" value="POLYISOPRENYL-TEICHOIC ACID--PEPTIDOGLYCAN TEICHOIC ACID TRANSFERASE TAGU"/>
    <property type="match status" value="1"/>
</dbReference>
<feature type="compositionally biased region" description="Pro residues" evidence="2">
    <location>
        <begin position="119"/>
        <end position="146"/>
    </location>
</feature>
<feature type="domain" description="LytR/CpsA/Psr regulator C-terminal" evidence="5">
    <location>
        <begin position="648"/>
        <end position="731"/>
    </location>
</feature>
<dbReference type="EMBL" id="RKMH01000008">
    <property type="protein sequence ID" value="RPA59945.1"/>
    <property type="molecule type" value="Genomic_DNA"/>
</dbReference>
<dbReference type="InterPro" id="IPR004474">
    <property type="entry name" value="LytR_CpsA_psr"/>
</dbReference>
<feature type="compositionally biased region" description="Basic and acidic residues" evidence="2">
    <location>
        <begin position="609"/>
        <end position="620"/>
    </location>
</feature>
<evidence type="ECO:0000259" key="5">
    <source>
        <dbReference type="Pfam" id="PF13399"/>
    </source>
</evidence>
<dbReference type="InterPro" id="IPR027381">
    <property type="entry name" value="LytR/CpsA/Psr_C"/>
</dbReference>
<dbReference type="OrthoDB" id="9782542at2"/>
<dbReference type="NCBIfam" id="TIGR00350">
    <property type="entry name" value="lytR_cpsA_psr"/>
    <property type="match status" value="1"/>
</dbReference>
<dbReference type="RefSeq" id="WP_123929916.1">
    <property type="nucleotide sequence ID" value="NZ_JBPSDP010000007.1"/>
</dbReference>
<keyword evidence="3" id="KW-0472">Membrane</keyword>
<organism evidence="6 7">
    <name type="scientific">Gordonia oryzae</name>
    <dbReference type="NCBI Taxonomy" id="2487349"/>
    <lineage>
        <taxon>Bacteria</taxon>
        <taxon>Bacillati</taxon>
        <taxon>Actinomycetota</taxon>
        <taxon>Actinomycetes</taxon>
        <taxon>Mycobacteriales</taxon>
        <taxon>Gordoniaceae</taxon>
        <taxon>Gordonia</taxon>
    </lineage>
</organism>
<comment type="caution">
    <text evidence="6">The sequence shown here is derived from an EMBL/GenBank/DDBJ whole genome shotgun (WGS) entry which is preliminary data.</text>
</comment>
<feature type="compositionally biased region" description="Low complexity" evidence="2">
    <location>
        <begin position="621"/>
        <end position="642"/>
    </location>
</feature>
<dbReference type="AlphaFoldDB" id="A0A3N4GCN6"/>
<protein>
    <submittedName>
        <fullName evidence="6">LytR family transcriptional regulator</fullName>
    </submittedName>
</protein>
<comment type="similarity">
    <text evidence="1">Belongs to the LytR/CpsA/Psr (LCP) family.</text>
</comment>
<evidence type="ECO:0000256" key="1">
    <source>
        <dbReference type="ARBA" id="ARBA00006068"/>
    </source>
</evidence>
<reference evidence="6 7" key="1">
    <citation type="submission" date="2018-11" db="EMBL/GenBank/DDBJ databases">
        <title>Draft genome sequence of Gordonia sp. RS15-1S isolated from rice stems.</title>
        <authorList>
            <person name="Muangham S."/>
        </authorList>
    </citation>
    <scope>NUCLEOTIDE SEQUENCE [LARGE SCALE GENOMIC DNA]</scope>
    <source>
        <strain evidence="6 7">RS15-1S</strain>
    </source>
</reference>
<feature type="transmembrane region" description="Helical" evidence="3">
    <location>
        <begin position="283"/>
        <end position="303"/>
    </location>
</feature>